<dbReference type="InterPro" id="IPR003838">
    <property type="entry name" value="ABC3_permease_C"/>
</dbReference>
<keyword evidence="11" id="KW-1185">Reference proteome</keyword>
<dbReference type="GO" id="GO:0005886">
    <property type="term" value="C:plasma membrane"/>
    <property type="evidence" value="ECO:0007669"/>
    <property type="project" value="UniProtKB-SubCell"/>
</dbReference>
<feature type="domain" description="ABC3 transporter permease C-terminal" evidence="8">
    <location>
        <begin position="279"/>
        <end position="391"/>
    </location>
</feature>
<proteinExistence type="inferred from homology"/>
<dbReference type="Pfam" id="PF12704">
    <property type="entry name" value="MacB_PCD"/>
    <property type="match status" value="1"/>
</dbReference>
<gene>
    <name evidence="10" type="ORF">SAMN05446037_101470</name>
</gene>
<reference evidence="10 11" key="1">
    <citation type="submission" date="2017-06" db="EMBL/GenBank/DDBJ databases">
        <authorList>
            <person name="Kim H.J."/>
            <person name="Triplett B.A."/>
        </authorList>
    </citation>
    <scope>NUCLEOTIDE SEQUENCE [LARGE SCALE GENOMIC DNA]</scope>
    <source>
        <strain evidence="10 11">SCA</strain>
    </source>
</reference>
<feature type="domain" description="MacB-like periplasmic core" evidence="9">
    <location>
        <begin position="22"/>
        <end position="241"/>
    </location>
</feature>
<feature type="transmembrane region" description="Helical" evidence="7">
    <location>
        <begin position="361"/>
        <end position="381"/>
    </location>
</feature>
<keyword evidence="2" id="KW-1003">Cell membrane</keyword>
<keyword evidence="3 7" id="KW-0812">Transmembrane</keyword>
<evidence type="ECO:0000259" key="9">
    <source>
        <dbReference type="Pfam" id="PF12704"/>
    </source>
</evidence>
<evidence type="ECO:0000313" key="10">
    <source>
        <dbReference type="EMBL" id="SNS61149.1"/>
    </source>
</evidence>
<feature type="transmembrane region" description="Helical" evidence="7">
    <location>
        <begin position="320"/>
        <end position="341"/>
    </location>
</feature>
<evidence type="ECO:0000256" key="5">
    <source>
        <dbReference type="ARBA" id="ARBA00023136"/>
    </source>
</evidence>
<protein>
    <submittedName>
        <fullName evidence="10">Putative ABC transport system permease protein</fullName>
    </submittedName>
</protein>
<dbReference type="PANTHER" id="PTHR30572">
    <property type="entry name" value="MEMBRANE COMPONENT OF TRANSPORTER-RELATED"/>
    <property type="match status" value="1"/>
</dbReference>
<keyword evidence="4 7" id="KW-1133">Transmembrane helix</keyword>
<feature type="transmembrane region" description="Helical" evidence="7">
    <location>
        <begin position="21"/>
        <end position="42"/>
    </location>
</feature>
<sequence length="398" mass="43253">MNLIEILRSIFINIKGNKSKVFLTTLGIIVGSLTIVLVLAIGQGSQASVEEQFTSLNVGTIQIMSGFGRPGPGMVKLSMEEVEAIKEEAPSIDKVAIMINGRADVNYYNLSNSTTVGGVTEDLMEINNLKLEYGDFISAENNEYADRVAVLGVDIAELFFEEDISEAIGSRITISGKRYEIIGVLKRLGDSQMRGITPDESVFVPYSVAQRYIVGNNTNPNIIALAKDINNVSTGIEEMENILYDTFKDKSEQFMIVDAGSRLESAKASARVMTLMLFSVAIVVLIVGGIGIMNVLFVSVKERTREIGIMKAIGARKKDILLMFLFEAIIISAVGGILGIASSTLAMPIMNYFEVRVVPTSFGYLLAFGFSVVTGTFFGYYPASKAASLNPIDALNYE</sequence>
<evidence type="ECO:0000259" key="8">
    <source>
        <dbReference type="Pfam" id="PF02687"/>
    </source>
</evidence>
<dbReference type="EMBL" id="FZOJ01000014">
    <property type="protein sequence ID" value="SNS61149.1"/>
    <property type="molecule type" value="Genomic_DNA"/>
</dbReference>
<dbReference type="InterPro" id="IPR050250">
    <property type="entry name" value="Macrolide_Exporter_MacB"/>
</dbReference>
<comment type="similarity">
    <text evidence="6">Belongs to the ABC-4 integral membrane protein family.</text>
</comment>
<dbReference type="RefSeq" id="WP_176431389.1">
    <property type="nucleotide sequence ID" value="NZ_FZOJ01000014.1"/>
</dbReference>
<accession>A0A239FW82</accession>
<name>A0A239FW82_9FIRM</name>
<keyword evidence="5 7" id="KW-0472">Membrane</keyword>
<evidence type="ECO:0000313" key="11">
    <source>
        <dbReference type="Proteomes" id="UP000198304"/>
    </source>
</evidence>
<dbReference type="Proteomes" id="UP000198304">
    <property type="component" value="Unassembled WGS sequence"/>
</dbReference>
<evidence type="ECO:0000256" key="3">
    <source>
        <dbReference type="ARBA" id="ARBA00022692"/>
    </source>
</evidence>
<evidence type="ECO:0000256" key="4">
    <source>
        <dbReference type="ARBA" id="ARBA00022989"/>
    </source>
</evidence>
<evidence type="ECO:0000256" key="6">
    <source>
        <dbReference type="ARBA" id="ARBA00038076"/>
    </source>
</evidence>
<comment type="subcellular location">
    <subcellularLocation>
        <location evidence="1">Cell membrane</location>
        <topology evidence="1">Multi-pass membrane protein</topology>
    </subcellularLocation>
</comment>
<evidence type="ECO:0000256" key="2">
    <source>
        <dbReference type="ARBA" id="ARBA00022475"/>
    </source>
</evidence>
<feature type="transmembrane region" description="Helical" evidence="7">
    <location>
        <begin position="275"/>
        <end position="300"/>
    </location>
</feature>
<dbReference type="GO" id="GO:0022857">
    <property type="term" value="F:transmembrane transporter activity"/>
    <property type="evidence" value="ECO:0007669"/>
    <property type="project" value="TreeGrafter"/>
</dbReference>
<dbReference type="AlphaFoldDB" id="A0A239FW82"/>
<evidence type="ECO:0000256" key="7">
    <source>
        <dbReference type="SAM" id="Phobius"/>
    </source>
</evidence>
<dbReference type="Pfam" id="PF02687">
    <property type="entry name" value="FtsX"/>
    <property type="match status" value="1"/>
</dbReference>
<dbReference type="PANTHER" id="PTHR30572:SF4">
    <property type="entry name" value="ABC TRANSPORTER PERMEASE YTRF"/>
    <property type="match status" value="1"/>
</dbReference>
<organism evidence="10 11">
    <name type="scientific">Anaerovirgula multivorans</name>
    <dbReference type="NCBI Taxonomy" id="312168"/>
    <lineage>
        <taxon>Bacteria</taxon>
        <taxon>Bacillati</taxon>
        <taxon>Bacillota</taxon>
        <taxon>Clostridia</taxon>
        <taxon>Peptostreptococcales</taxon>
        <taxon>Natronincolaceae</taxon>
        <taxon>Anaerovirgula</taxon>
    </lineage>
</organism>
<dbReference type="InterPro" id="IPR025857">
    <property type="entry name" value="MacB_PCD"/>
</dbReference>
<evidence type="ECO:0000256" key="1">
    <source>
        <dbReference type="ARBA" id="ARBA00004651"/>
    </source>
</evidence>